<feature type="region of interest" description="Disordered" evidence="1">
    <location>
        <begin position="151"/>
        <end position="201"/>
    </location>
</feature>
<organism evidence="2 3">
    <name type="scientific">Saprolegnia parasitica (strain CBS 223.65)</name>
    <dbReference type="NCBI Taxonomy" id="695850"/>
    <lineage>
        <taxon>Eukaryota</taxon>
        <taxon>Sar</taxon>
        <taxon>Stramenopiles</taxon>
        <taxon>Oomycota</taxon>
        <taxon>Saprolegniomycetes</taxon>
        <taxon>Saprolegniales</taxon>
        <taxon>Saprolegniaceae</taxon>
        <taxon>Saprolegnia</taxon>
    </lineage>
</organism>
<sequence>MPILLRRNAPRPSVEELVDPISTRDLLAPANKAAAKPELRRGSVPVLPSTGESYFKTGRGRNSEGNFLNNNVFLQPTSVSGPACATGHEGSASGAASPTDEDVPPLREEKPRVSTYSMIVNNPRMVNTLAHELSLLPKTYLRLALERVVSSASRSISSMRRRPKPNPEAKPSASSPQVPPSSGATSPTESDRNSTQQLPID</sequence>
<name>A0A067CL48_SAPPC</name>
<evidence type="ECO:0000313" key="2">
    <source>
        <dbReference type="EMBL" id="KDO31439.1"/>
    </source>
</evidence>
<keyword evidence="3" id="KW-1185">Reference proteome</keyword>
<evidence type="ECO:0000256" key="1">
    <source>
        <dbReference type="SAM" id="MobiDB-lite"/>
    </source>
</evidence>
<dbReference type="VEuPathDB" id="FungiDB:SPRG_04054"/>
<proteinExistence type="predicted"/>
<feature type="region of interest" description="Disordered" evidence="1">
    <location>
        <begin position="82"/>
        <end position="110"/>
    </location>
</feature>
<reference evidence="2 3" key="1">
    <citation type="journal article" date="2013" name="PLoS Genet.">
        <title>Distinctive expansion of potential virulence genes in the genome of the oomycete fish pathogen Saprolegnia parasitica.</title>
        <authorList>
            <person name="Jiang R.H."/>
            <person name="de Bruijn I."/>
            <person name="Haas B.J."/>
            <person name="Belmonte R."/>
            <person name="Lobach L."/>
            <person name="Christie J."/>
            <person name="van den Ackerveken G."/>
            <person name="Bottin A."/>
            <person name="Bulone V."/>
            <person name="Diaz-Moreno S.M."/>
            <person name="Dumas B."/>
            <person name="Fan L."/>
            <person name="Gaulin E."/>
            <person name="Govers F."/>
            <person name="Grenville-Briggs L.J."/>
            <person name="Horner N.R."/>
            <person name="Levin J.Z."/>
            <person name="Mammella M."/>
            <person name="Meijer H.J."/>
            <person name="Morris P."/>
            <person name="Nusbaum C."/>
            <person name="Oome S."/>
            <person name="Phillips A.J."/>
            <person name="van Rooyen D."/>
            <person name="Rzeszutek E."/>
            <person name="Saraiva M."/>
            <person name="Secombes C.J."/>
            <person name="Seidl M.F."/>
            <person name="Snel B."/>
            <person name="Stassen J.H."/>
            <person name="Sykes S."/>
            <person name="Tripathy S."/>
            <person name="van den Berg H."/>
            <person name="Vega-Arreguin J.C."/>
            <person name="Wawra S."/>
            <person name="Young S.K."/>
            <person name="Zeng Q."/>
            <person name="Dieguez-Uribeondo J."/>
            <person name="Russ C."/>
            <person name="Tyler B.M."/>
            <person name="van West P."/>
        </authorList>
    </citation>
    <scope>NUCLEOTIDE SEQUENCE [LARGE SCALE GENOMIC DNA]</scope>
    <source>
        <strain evidence="2 3">CBS 223.65</strain>
    </source>
</reference>
<dbReference type="OrthoDB" id="76677at2759"/>
<dbReference type="EMBL" id="KK583198">
    <property type="protein sequence ID" value="KDO31439.1"/>
    <property type="molecule type" value="Genomic_DNA"/>
</dbReference>
<dbReference type="AlphaFoldDB" id="A0A067CL48"/>
<dbReference type="GeneID" id="24126527"/>
<dbReference type="RefSeq" id="XP_012198034.1">
    <property type="nucleotide sequence ID" value="XM_012342644.1"/>
</dbReference>
<dbReference type="Proteomes" id="UP000030745">
    <property type="component" value="Unassembled WGS sequence"/>
</dbReference>
<protein>
    <submittedName>
        <fullName evidence="2">Uncharacterized protein</fullName>
    </submittedName>
</protein>
<dbReference type="KEGG" id="spar:SPRG_04054"/>
<feature type="compositionally biased region" description="Low complexity" evidence="1">
    <location>
        <begin position="171"/>
        <end position="182"/>
    </location>
</feature>
<dbReference type="OMA" id="TYSMIVN"/>
<gene>
    <name evidence="2" type="ORF">SPRG_04054</name>
</gene>
<accession>A0A067CL48</accession>
<feature type="compositionally biased region" description="Polar residues" evidence="1">
    <location>
        <begin position="183"/>
        <end position="201"/>
    </location>
</feature>
<feature type="region of interest" description="Disordered" evidence="1">
    <location>
        <begin position="21"/>
        <end position="45"/>
    </location>
</feature>
<evidence type="ECO:0000313" key="3">
    <source>
        <dbReference type="Proteomes" id="UP000030745"/>
    </source>
</evidence>